<dbReference type="InterPro" id="IPR013087">
    <property type="entry name" value="Znf_C2H2_type"/>
</dbReference>
<dbReference type="PANTHER" id="PTHR35391:SF7">
    <property type="entry name" value="C2H2-TYPE DOMAIN-CONTAINING PROTEIN"/>
    <property type="match status" value="1"/>
</dbReference>
<name>A0A8H4CYG3_COLGL</name>
<feature type="domain" description="C2H2-type" evidence="2">
    <location>
        <begin position="320"/>
        <end position="348"/>
    </location>
</feature>
<evidence type="ECO:0000313" key="3">
    <source>
        <dbReference type="EMBL" id="KAF3812219.1"/>
    </source>
</evidence>
<reference evidence="3" key="1">
    <citation type="journal article" date="2020" name="Phytopathology">
        <title>Genome sequence and comparative analysis of Colletotrichum gloeosporioides isolated from Liriodendron leaves.</title>
        <authorList>
            <person name="Fu F.F."/>
            <person name="Hao Z."/>
            <person name="Wang P."/>
            <person name="Lu Y."/>
            <person name="Xue L.J."/>
            <person name="Wei G."/>
            <person name="Tian Y."/>
            <person name="Baishi H."/>
            <person name="Xu H."/>
            <person name="Shi J."/>
            <person name="Cheng T."/>
            <person name="Wang G."/>
            <person name="Yi Y."/>
            <person name="Chen J."/>
        </authorList>
    </citation>
    <scope>NUCLEOTIDE SEQUENCE</scope>
    <source>
        <strain evidence="3">Lc1</strain>
    </source>
</reference>
<dbReference type="GeneID" id="69017037"/>
<feature type="region of interest" description="Disordered" evidence="1">
    <location>
        <begin position="211"/>
        <end position="230"/>
    </location>
</feature>
<accession>A0A8H4CYG3</accession>
<dbReference type="InterPro" id="IPR058925">
    <property type="entry name" value="zf-C2H2_AcuF"/>
</dbReference>
<evidence type="ECO:0000256" key="1">
    <source>
        <dbReference type="SAM" id="MobiDB-lite"/>
    </source>
</evidence>
<dbReference type="PANTHER" id="PTHR35391">
    <property type="entry name" value="C2H2-TYPE DOMAIN-CONTAINING PROTEIN-RELATED"/>
    <property type="match status" value="1"/>
</dbReference>
<evidence type="ECO:0000259" key="2">
    <source>
        <dbReference type="SMART" id="SM00355"/>
    </source>
</evidence>
<dbReference type="Proteomes" id="UP000613401">
    <property type="component" value="Unassembled WGS sequence"/>
</dbReference>
<comment type="caution">
    <text evidence="3">The sequence shown here is derived from an EMBL/GenBank/DDBJ whole genome shotgun (WGS) entry which is preliminary data.</text>
</comment>
<reference evidence="3" key="2">
    <citation type="submission" date="2020-03" db="EMBL/GenBank/DDBJ databases">
        <authorList>
            <person name="Fu F.-F."/>
            <person name="Chen J."/>
        </authorList>
    </citation>
    <scope>NUCLEOTIDE SEQUENCE</scope>
    <source>
        <strain evidence="3">Lc1</strain>
    </source>
</reference>
<feature type="domain" description="C2H2-type" evidence="2">
    <location>
        <begin position="352"/>
        <end position="377"/>
    </location>
</feature>
<dbReference type="SMART" id="SM00355">
    <property type="entry name" value="ZnF_C2H2"/>
    <property type="match status" value="2"/>
</dbReference>
<keyword evidence="4" id="KW-1185">Reference proteome</keyword>
<proteinExistence type="predicted"/>
<dbReference type="AlphaFoldDB" id="A0A8H4CYG3"/>
<evidence type="ECO:0000313" key="4">
    <source>
        <dbReference type="Proteomes" id="UP000613401"/>
    </source>
</evidence>
<dbReference type="Pfam" id="PF26082">
    <property type="entry name" value="zf-C2H2_AcuF"/>
    <property type="match status" value="1"/>
</dbReference>
<organism evidence="3 4">
    <name type="scientific">Colletotrichum gloeosporioides</name>
    <name type="common">Anthracnose fungus</name>
    <name type="synonym">Glomerella cingulata</name>
    <dbReference type="NCBI Taxonomy" id="474922"/>
    <lineage>
        <taxon>Eukaryota</taxon>
        <taxon>Fungi</taxon>
        <taxon>Dikarya</taxon>
        <taxon>Ascomycota</taxon>
        <taxon>Pezizomycotina</taxon>
        <taxon>Sordariomycetes</taxon>
        <taxon>Hypocreomycetidae</taxon>
        <taxon>Glomerellales</taxon>
        <taxon>Glomerellaceae</taxon>
        <taxon>Colletotrichum</taxon>
        <taxon>Colletotrichum gloeosporioides species complex</taxon>
    </lineage>
</organism>
<gene>
    <name evidence="3" type="ORF">GCG54_00009904</name>
</gene>
<dbReference type="RefSeq" id="XP_045271378.1">
    <property type="nucleotide sequence ID" value="XM_045409841.1"/>
</dbReference>
<protein>
    <recommendedName>
        <fullName evidence="2">C2H2-type domain-containing protein</fullName>
    </recommendedName>
</protein>
<feature type="non-terminal residue" evidence="3">
    <location>
        <position position="469"/>
    </location>
</feature>
<dbReference type="EMBL" id="WVTB01000001">
    <property type="protein sequence ID" value="KAF3812219.1"/>
    <property type="molecule type" value="Genomic_DNA"/>
</dbReference>
<sequence length="469" mass="52913">MAQKTVDSKFSELATQCMTTLDDLINKVPSSTADGSHVLAVDFRGRFRVWAADIGALQLPSSPKSPDTRVRAASQMGSSIVSGLVRINESGTTGVIEILITIIALKILTGDLPNRQRYTTRNGRSEIEKDELRELLKNIQSAVDHLFELSIILRRHKPRGRTLHIAFEPSTSSQDITNVGDRYPKARNKSWLLQRLGNAVSMRRQYIQYRQNHRPGRPEGKGKKIGGAATSKATTFLEPEDLLRSMRAFSIHTSVTSMASSFGINEDGQSLRVPPLTDMVLNGVALKYGEKFECPYCRTKCMVETRDEWKKHVFSDLQPYVCTYEDCEQPLQLFDSRNAWIRHERDVHCREWLCILCDRSASFRNRGQLEEHISTYHQGKVTANQLPVILEACGRLRLDDAMPCPLCMESMSEPASPSSHELYANHLAKHLRQIALASIPIYIEGLHTRGNPDIIEPNNDEKLLRICDS</sequence>